<gene>
    <name evidence="3" type="ORF">BCR33DRAFT_762230</name>
</gene>
<dbReference type="PANTHER" id="PTHR33021:SF339">
    <property type="entry name" value="OS07G0570600 PROTEIN"/>
    <property type="match status" value="1"/>
</dbReference>
<feature type="signal peptide" evidence="1">
    <location>
        <begin position="1"/>
        <end position="16"/>
    </location>
</feature>
<dbReference type="InterPro" id="IPR039391">
    <property type="entry name" value="Phytocyanin-like"/>
</dbReference>
<proteinExistence type="predicted"/>
<dbReference type="SUPFAM" id="SSF49503">
    <property type="entry name" value="Cupredoxins"/>
    <property type="match status" value="1"/>
</dbReference>
<dbReference type="EMBL" id="MCGO01000005">
    <property type="protein sequence ID" value="ORY51517.1"/>
    <property type="molecule type" value="Genomic_DNA"/>
</dbReference>
<dbReference type="InterPro" id="IPR008972">
    <property type="entry name" value="Cupredoxin"/>
</dbReference>
<keyword evidence="4" id="KW-1185">Reference proteome</keyword>
<dbReference type="OrthoDB" id="2144307at2759"/>
<name>A0A1Y2CX13_9FUNG</name>
<dbReference type="AlphaFoldDB" id="A0A1Y2CX13"/>
<dbReference type="PANTHER" id="PTHR33021">
    <property type="entry name" value="BLUE COPPER PROTEIN"/>
    <property type="match status" value="1"/>
</dbReference>
<feature type="chain" id="PRO_5013186425" description="Phytocyanin domain-containing protein" evidence="1">
    <location>
        <begin position="17"/>
        <end position="189"/>
    </location>
</feature>
<feature type="domain" description="Phytocyanin" evidence="2">
    <location>
        <begin position="17"/>
        <end position="121"/>
    </location>
</feature>
<evidence type="ECO:0000256" key="1">
    <source>
        <dbReference type="SAM" id="SignalP"/>
    </source>
</evidence>
<dbReference type="GO" id="GO:0005886">
    <property type="term" value="C:plasma membrane"/>
    <property type="evidence" value="ECO:0007669"/>
    <property type="project" value="TreeGrafter"/>
</dbReference>
<evidence type="ECO:0000259" key="2">
    <source>
        <dbReference type="PROSITE" id="PS51485"/>
    </source>
</evidence>
<sequence>MNALFVALAAASAVNAATYNIIAASGAGAPFQNVPASAVVGDVLAFDLGGNHAVVDVTAAQYDSCSVDPSTPPLLGLTSNGLPTPGFSYTLTTPGTYYIVCPVGNGNHCKAGMKFALTVSAGTAPAQTTAAAPVATSAVAAAATTTASAAAKTTAAAAVATSAPATTTKSSASISAFALASLSVLALFL</sequence>
<dbReference type="Proteomes" id="UP000193642">
    <property type="component" value="Unassembled WGS sequence"/>
</dbReference>
<evidence type="ECO:0000313" key="3">
    <source>
        <dbReference type="EMBL" id="ORY51517.1"/>
    </source>
</evidence>
<evidence type="ECO:0000313" key="4">
    <source>
        <dbReference type="Proteomes" id="UP000193642"/>
    </source>
</evidence>
<dbReference type="Pfam" id="PF02298">
    <property type="entry name" value="Cu_bind_like"/>
    <property type="match status" value="1"/>
</dbReference>
<protein>
    <recommendedName>
        <fullName evidence="2">Phytocyanin domain-containing protein</fullName>
    </recommendedName>
</protein>
<dbReference type="Gene3D" id="2.60.40.420">
    <property type="entry name" value="Cupredoxins - blue copper proteins"/>
    <property type="match status" value="1"/>
</dbReference>
<accession>A0A1Y2CX13</accession>
<keyword evidence="1" id="KW-0732">Signal</keyword>
<organism evidence="3 4">
    <name type="scientific">Rhizoclosmatium globosum</name>
    <dbReference type="NCBI Taxonomy" id="329046"/>
    <lineage>
        <taxon>Eukaryota</taxon>
        <taxon>Fungi</taxon>
        <taxon>Fungi incertae sedis</taxon>
        <taxon>Chytridiomycota</taxon>
        <taxon>Chytridiomycota incertae sedis</taxon>
        <taxon>Chytridiomycetes</taxon>
        <taxon>Chytridiales</taxon>
        <taxon>Chytriomycetaceae</taxon>
        <taxon>Rhizoclosmatium</taxon>
    </lineage>
</organism>
<reference evidence="3 4" key="1">
    <citation type="submission" date="2016-07" db="EMBL/GenBank/DDBJ databases">
        <title>Pervasive Adenine N6-methylation of Active Genes in Fungi.</title>
        <authorList>
            <consortium name="DOE Joint Genome Institute"/>
            <person name="Mondo S.J."/>
            <person name="Dannebaum R.O."/>
            <person name="Kuo R.C."/>
            <person name="Labutti K."/>
            <person name="Haridas S."/>
            <person name="Kuo A."/>
            <person name="Salamov A."/>
            <person name="Ahrendt S.R."/>
            <person name="Lipzen A."/>
            <person name="Sullivan W."/>
            <person name="Andreopoulos W.B."/>
            <person name="Clum A."/>
            <person name="Lindquist E."/>
            <person name="Daum C."/>
            <person name="Ramamoorthy G.K."/>
            <person name="Gryganskyi A."/>
            <person name="Culley D."/>
            <person name="Magnuson J.K."/>
            <person name="James T.Y."/>
            <person name="O'Malley M.A."/>
            <person name="Stajich J.E."/>
            <person name="Spatafora J.W."/>
            <person name="Visel A."/>
            <person name="Grigoriev I.V."/>
        </authorList>
    </citation>
    <scope>NUCLEOTIDE SEQUENCE [LARGE SCALE GENOMIC DNA]</scope>
    <source>
        <strain evidence="3 4">JEL800</strain>
    </source>
</reference>
<dbReference type="PROSITE" id="PS51485">
    <property type="entry name" value="PHYTOCYANIN"/>
    <property type="match status" value="1"/>
</dbReference>
<dbReference type="InterPro" id="IPR003245">
    <property type="entry name" value="Phytocyanin_dom"/>
</dbReference>
<dbReference type="GO" id="GO:0009055">
    <property type="term" value="F:electron transfer activity"/>
    <property type="evidence" value="ECO:0007669"/>
    <property type="project" value="InterPro"/>
</dbReference>
<comment type="caution">
    <text evidence="3">The sequence shown here is derived from an EMBL/GenBank/DDBJ whole genome shotgun (WGS) entry which is preliminary data.</text>
</comment>